<organism evidence="2">
    <name type="scientific">Noctiluca scintillans</name>
    <name type="common">Sea sparkle</name>
    <name type="synonym">Red tide dinoflagellate</name>
    <dbReference type="NCBI Taxonomy" id="2966"/>
    <lineage>
        <taxon>Eukaryota</taxon>
        <taxon>Sar</taxon>
        <taxon>Alveolata</taxon>
        <taxon>Dinophyceae</taxon>
        <taxon>Noctilucales</taxon>
        <taxon>Noctilucaceae</taxon>
        <taxon>Noctiluca</taxon>
    </lineage>
</organism>
<proteinExistence type="predicted"/>
<name>A0A7S0ZUZ5_NOCSC</name>
<feature type="region of interest" description="Disordered" evidence="1">
    <location>
        <begin position="1"/>
        <end position="135"/>
    </location>
</feature>
<feature type="compositionally biased region" description="Basic and acidic residues" evidence="1">
    <location>
        <begin position="264"/>
        <end position="289"/>
    </location>
</feature>
<protein>
    <submittedName>
        <fullName evidence="2">Uncharacterized protein</fullName>
    </submittedName>
</protein>
<feature type="region of interest" description="Disordered" evidence="1">
    <location>
        <begin position="250"/>
        <end position="313"/>
    </location>
</feature>
<feature type="compositionally biased region" description="Polar residues" evidence="1">
    <location>
        <begin position="1"/>
        <end position="24"/>
    </location>
</feature>
<evidence type="ECO:0000256" key="1">
    <source>
        <dbReference type="SAM" id="MobiDB-lite"/>
    </source>
</evidence>
<feature type="region of interest" description="Disordered" evidence="1">
    <location>
        <begin position="216"/>
        <end position="237"/>
    </location>
</feature>
<feature type="compositionally biased region" description="Basic and acidic residues" evidence="1">
    <location>
        <begin position="120"/>
        <end position="135"/>
    </location>
</feature>
<feature type="compositionally biased region" description="Polar residues" evidence="1">
    <location>
        <begin position="88"/>
        <end position="101"/>
    </location>
</feature>
<feature type="compositionally biased region" description="Polar residues" evidence="1">
    <location>
        <begin position="49"/>
        <end position="73"/>
    </location>
</feature>
<reference evidence="2" key="1">
    <citation type="submission" date="2021-01" db="EMBL/GenBank/DDBJ databases">
        <authorList>
            <person name="Corre E."/>
            <person name="Pelletier E."/>
            <person name="Niang G."/>
            <person name="Scheremetjew M."/>
            <person name="Finn R."/>
            <person name="Kale V."/>
            <person name="Holt S."/>
            <person name="Cochrane G."/>
            <person name="Meng A."/>
            <person name="Brown T."/>
            <person name="Cohen L."/>
        </authorList>
    </citation>
    <scope>NUCLEOTIDE SEQUENCE</scope>
</reference>
<accession>A0A7S0ZUZ5</accession>
<gene>
    <name evidence="2" type="ORF">NSCI0253_LOCUS7486</name>
</gene>
<dbReference type="EMBL" id="HBFQ01010726">
    <property type="protein sequence ID" value="CAD8833138.1"/>
    <property type="molecule type" value="Transcribed_RNA"/>
</dbReference>
<dbReference type="AlphaFoldDB" id="A0A7S0ZUZ5"/>
<feature type="compositionally biased region" description="Low complexity" evidence="1">
    <location>
        <begin position="28"/>
        <end position="43"/>
    </location>
</feature>
<sequence>MPTDQPRSTLSSTLRAVHSSSKSNGYVPPRVSARPRPPRSSSEPRQRPLASQSSLVRPQTQSLGQGAGQSLNRAAQRPVRPLRKPISLSRTTSVLPGTSQKDPAPLRESVSRRQPLRTPDGSKRWSPDPKPMVKIDCETQIPRDLFDRFLACGRAAQERGQHVLENSPTSGPRLVQMLTPGTPRVTPAADAGQAVDKLLEESEQQEKPRISKIKSRVKVADKENVPQSARPHKAEARELRPCPCHVEALCPRRPAPNSAKQKLCGHEKDGLVEKQEFTDEERSSVEELYKSPTVGSQRLHNSGHLASTWPDRK</sequence>
<evidence type="ECO:0000313" key="2">
    <source>
        <dbReference type="EMBL" id="CAD8833138.1"/>
    </source>
</evidence>